<organism evidence="2 3">
    <name type="scientific">Klebsormidium nitens</name>
    <name type="common">Green alga</name>
    <name type="synonym">Ulothrix nitens</name>
    <dbReference type="NCBI Taxonomy" id="105231"/>
    <lineage>
        <taxon>Eukaryota</taxon>
        <taxon>Viridiplantae</taxon>
        <taxon>Streptophyta</taxon>
        <taxon>Klebsormidiophyceae</taxon>
        <taxon>Klebsormidiales</taxon>
        <taxon>Klebsormidiaceae</taxon>
        <taxon>Klebsormidium</taxon>
    </lineage>
</organism>
<feature type="compositionally biased region" description="Polar residues" evidence="1">
    <location>
        <begin position="107"/>
        <end position="118"/>
    </location>
</feature>
<name>A0A1Y1IER5_KLENI</name>
<proteinExistence type="predicted"/>
<feature type="compositionally biased region" description="Polar residues" evidence="1">
    <location>
        <begin position="163"/>
        <end position="175"/>
    </location>
</feature>
<accession>A0A1Y1IER5</accession>
<feature type="compositionally biased region" description="Polar residues" evidence="1">
    <location>
        <begin position="325"/>
        <end position="336"/>
    </location>
</feature>
<evidence type="ECO:0000313" key="3">
    <source>
        <dbReference type="Proteomes" id="UP000054558"/>
    </source>
</evidence>
<dbReference type="Proteomes" id="UP000054558">
    <property type="component" value="Unassembled WGS sequence"/>
</dbReference>
<feature type="region of interest" description="Disordered" evidence="1">
    <location>
        <begin position="258"/>
        <end position="336"/>
    </location>
</feature>
<dbReference type="EMBL" id="DF237287">
    <property type="protein sequence ID" value="GAQ87197.1"/>
    <property type="molecule type" value="Genomic_DNA"/>
</dbReference>
<sequence length="449" mass="49064">MAGEEFQVWNAGREFSMGGELQGPEAAGIIDPFYECMDCPMFVDFTQPDRISEEDLQTWFEMYIDREVGKPRSYPLFRDPIMDLALCELEVERLLKGAPPSGLRPFQINQTPPRQRATSKAIATPPRQRINPTASSSPPRHGSPSGSPNSVLCAQPLRRSKSSKGSAWSQPSKASESYRRPAFGPADVSRTSKWGLVTSLSKSADLGSPRTKRAPEPARVSEPKLAFKVRLASKPELASELSQASELGACPKRYMLPTAASIRKQSPKASRPVKPSADGLEGDPSGRRPKWQLPSPVVRRTTPRHSVAAKSRAESSCEWSAQAPGLSNHSGKTPESQSIIKHVAKVMTGQGCELPGTVKGQDLPPPDLQKRPGQPARPRVVLPEHVTYASRSAYDLEKLAEERKARLRVELNRRAGEGATWQRQPAGLGVLPGGGSSRFDEQAQWVLAL</sequence>
<protein>
    <submittedName>
        <fullName evidence="2">Uncharacterized protein</fullName>
    </submittedName>
</protein>
<feature type="compositionally biased region" description="Low complexity" evidence="1">
    <location>
        <begin position="135"/>
        <end position="150"/>
    </location>
</feature>
<reference evidence="2 3" key="1">
    <citation type="journal article" date="2014" name="Nat. Commun.">
        <title>Klebsormidium flaccidum genome reveals primary factors for plant terrestrial adaptation.</title>
        <authorList>
            <person name="Hori K."/>
            <person name="Maruyama F."/>
            <person name="Fujisawa T."/>
            <person name="Togashi T."/>
            <person name="Yamamoto N."/>
            <person name="Seo M."/>
            <person name="Sato S."/>
            <person name="Yamada T."/>
            <person name="Mori H."/>
            <person name="Tajima N."/>
            <person name="Moriyama T."/>
            <person name="Ikeuchi M."/>
            <person name="Watanabe M."/>
            <person name="Wada H."/>
            <person name="Kobayashi K."/>
            <person name="Saito M."/>
            <person name="Masuda T."/>
            <person name="Sasaki-Sekimoto Y."/>
            <person name="Mashiguchi K."/>
            <person name="Awai K."/>
            <person name="Shimojima M."/>
            <person name="Masuda S."/>
            <person name="Iwai M."/>
            <person name="Nobusawa T."/>
            <person name="Narise T."/>
            <person name="Kondo S."/>
            <person name="Saito H."/>
            <person name="Sato R."/>
            <person name="Murakawa M."/>
            <person name="Ihara Y."/>
            <person name="Oshima-Yamada Y."/>
            <person name="Ohtaka K."/>
            <person name="Satoh M."/>
            <person name="Sonobe K."/>
            <person name="Ishii M."/>
            <person name="Ohtani R."/>
            <person name="Kanamori-Sato M."/>
            <person name="Honoki R."/>
            <person name="Miyazaki D."/>
            <person name="Mochizuki H."/>
            <person name="Umetsu J."/>
            <person name="Higashi K."/>
            <person name="Shibata D."/>
            <person name="Kamiya Y."/>
            <person name="Sato N."/>
            <person name="Nakamura Y."/>
            <person name="Tabata S."/>
            <person name="Ida S."/>
            <person name="Kurokawa K."/>
            <person name="Ohta H."/>
        </authorList>
    </citation>
    <scope>NUCLEOTIDE SEQUENCE [LARGE SCALE GENOMIC DNA]</scope>
    <source>
        <strain evidence="2 3">NIES-2285</strain>
    </source>
</reference>
<gene>
    <name evidence="2" type="ORF">KFL_003380020</name>
</gene>
<keyword evidence="3" id="KW-1185">Reference proteome</keyword>
<evidence type="ECO:0000256" key="1">
    <source>
        <dbReference type="SAM" id="MobiDB-lite"/>
    </source>
</evidence>
<dbReference type="AlphaFoldDB" id="A0A1Y1IER5"/>
<evidence type="ECO:0000313" key="2">
    <source>
        <dbReference type="EMBL" id="GAQ87197.1"/>
    </source>
</evidence>
<feature type="region of interest" description="Disordered" evidence="1">
    <location>
        <begin position="351"/>
        <end position="378"/>
    </location>
</feature>
<feature type="region of interest" description="Disordered" evidence="1">
    <location>
        <begin position="417"/>
        <end position="436"/>
    </location>
</feature>
<feature type="compositionally biased region" description="Basic and acidic residues" evidence="1">
    <location>
        <begin position="213"/>
        <end position="222"/>
    </location>
</feature>
<feature type="region of interest" description="Disordered" evidence="1">
    <location>
        <begin position="100"/>
        <end position="224"/>
    </location>
</feature>